<proteinExistence type="predicted"/>
<evidence type="ECO:0000313" key="1">
    <source>
        <dbReference type="EMBL" id="GBR77408.1"/>
    </source>
</evidence>
<evidence type="ECO:0000313" key="2">
    <source>
        <dbReference type="Proteomes" id="UP000282196"/>
    </source>
</evidence>
<organism evidence="1 2">
    <name type="scientific">Candidatus Termititenax dinenymphae</name>
    <dbReference type="NCBI Taxonomy" id="2218523"/>
    <lineage>
        <taxon>Bacteria</taxon>
        <taxon>Bacillati</taxon>
        <taxon>Candidatus Margulisiibacteriota</taxon>
        <taxon>Candidatus Termititenacia</taxon>
        <taxon>Candidatus Termititenacales</taxon>
        <taxon>Candidatus Termititenacaceae</taxon>
        <taxon>Candidatus Termititenax</taxon>
    </lineage>
</organism>
<accession>A0A388TJC5</accession>
<gene>
    <name evidence="1" type="ORF">RDn1_067</name>
</gene>
<sequence length="276" mass="31965">MFYLRKIASFSEQVASNGISLNAPRSAVREIARNVISETDRLKSKAIYSVYLENTPEIRDLFRKNDTLRVQISRGSSKAEVAGLIEEISQNNVVLDQLIEDAVRNEIIADMDLLVYWEAFFEDFWANPEPDSRRAERMAHTFRPRLQKNYDRLSDYGKELFDMIIKPLALEYELGELFTKSEEISAWYSSLKETHTELDVASFQVFKSKLYSKVGEFIIEKNMQEAKEEKLLEKFREELAGFGLPKALRHRIADMLGLRPEDLDPAVLRRIASETI</sequence>
<protein>
    <submittedName>
        <fullName evidence="1">Uncharacterized protein</fullName>
    </submittedName>
</protein>
<comment type="caution">
    <text evidence="1">The sequence shown here is derived from an EMBL/GenBank/DDBJ whole genome shotgun (WGS) entry which is preliminary data.</text>
</comment>
<name>A0A388TJC5_9BACT</name>
<dbReference type="Proteomes" id="UP000282196">
    <property type="component" value="Unassembled WGS sequence"/>
</dbReference>
<dbReference type="EMBL" id="BGZP01000001">
    <property type="protein sequence ID" value="GBR77408.1"/>
    <property type="molecule type" value="Genomic_DNA"/>
</dbReference>
<reference evidence="1 2" key="1">
    <citation type="journal article" date="2019" name="ISME J.">
        <title>Genome analyses of uncultured TG2/ZB3 bacteria in 'Margulisbacteria' specifically attached to ectosymbiotic spirochetes of protists in the termite gut.</title>
        <authorList>
            <person name="Utami Y.D."/>
            <person name="Kuwahara H."/>
            <person name="Igai K."/>
            <person name="Murakami T."/>
            <person name="Sugaya K."/>
            <person name="Morikawa T."/>
            <person name="Nagura Y."/>
            <person name="Yuki M."/>
            <person name="Deevong P."/>
            <person name="Inoue T."/>
            <person name="Kihara K."/>
            <person name="Lo N."/>
            <person name="Yamada A."/>
            <person name="Ohkuma M."/>
            <person name="Hongoh Y."/>
        </authorList>
    </citation>
    <scope>NUCLEOTIDE SEQUENCE [LARGE SCALE GENOMIC DNA]</scope>
    <source>
        <strain evidence="1">RsDinE6-01</strain>
    </source>
</reference>
<keyword evidence="2" id="KW-1185">Reference proteome</keyword>
<dbReference type="AlphaFoldDB" id="A0A388TJC5"/>